<dbReference type="InterPro" id="IPR050389">
    <property type="entry name" value="LysR-type_TF"/>
</dbReference>
<keyword evidence="3 6" id="KW-0238">DNA-binding</keyword>
<evidence type="ECO:0000259" key="5">
    <source>
        <dbReference type="PROSITE" id="PS50931"/>
    </source>
</evidence>
<accession>A0A7W5FW87</accession>
<dbReference type="Pfam" id="PF00126">
    <property type="entry name" value="HTH_1"/>
    <property type="match status" value="1"/>
</dbReference>
<sequence length="314" mass="35055">MDDLRRIDLNLLLTLHALLAEQHVTRAAVRLHKSQPAVSHALAQLRDIFQDPLLMRRGAGMALTPRAQDLLQPLSTALQHLNALLQEGSFDPRQTVRRFRVAMSDYAAHLVLPTLVRRLRDEAPCVDLGVCHASREAMLAQLADGEIDLALGVFPEAPGDIVIDALFEEHFVSVADSHTLPKRGRLPLDTWLARPHVLVATRLDSGSEIDAALATQGLHRHVALVLPYWRAATEVLAGTDFILTVASRTLEHLPHDQGLTWFMPPVPLPRFTFQQAWHQRRHADSAHHWLRGLVMDCSRPLTAPQTNRRSKGSP</sequence>
<dbReference type="InterPro" id="IPR005119">
    <property type="entry name" value="LysR_subst-bd"/>
</dbReference>
<dbReference type="PANTHER" id="PTHR30118:SF15">
    <property type="entry name" value="TRANSCRIPTIONAL REGULATORY PROTEIN"/>
    <property type="match status" value="1"/>
</dbReference>
<protein>
    <submittedName>
        <fullName evidence="6">DNA-binding transcriptional LysR family regulator</fullName>
    </submittedName>
</protein>
<organism evidence="6 7">
    <name type="scientific">Pseudoduganella violacea</name>
    <dbReference type="NCBI Taxonomy" id="1715466"/>
    <lineage>
        <taxon>Bacteria</taxon>
        <taxon>Pseudomonadati</taxon>
        <taxon>Pseudomonadota</taxon>
        <taxon>Betaproteobacteria</taxon>
        <taxon>Burkholderiales</taxon>
        <taxon>Oxalobacteraceae</taxon>
        <taxon>Telluria group</taxon>
        <taxon>Pseudoduganella</taxon>
    </lineage>
</organism>
<dbReference type="EMBL" id="JACHXD010000020">
    <property type="protein sequence ID" value="MBB3121775.1"/>
    <property type="molecule type" value="Genomic_DNA"/>
</dbReference>
<evidence type="ECO:0000256" key="3">
    <source>
        <dbReference type="ARBA" id="ARBA00023125"/>
    </source>
</evidence>
<dbReference type="RefSeq" id="WP_183443465.1">
    <property type="nucleotide sequence ID" value="NZ_JACHXD010000020.1"/>
</dbReference>
<evidence type="ECO:0000313" key="6">
    <source>
        <dbReference type="EMBL" id="MBB3121775.1"/>
    </source>
</evidence>
<evidence type="ECO:0000256" key="2">
    <source>
        <dbReference type="ARBA" id="ARBA00023015"/>
    </source>
</evidence>
<dbReference type="GO" id="GO:0003700">
    <property type="term" value="F:DNA-binding transcription factor activity"/>
    <property type="evidence" value="ECO:0007669"/>
    <property type="project" value="InterPro"/>
</dbReference>
<comment type="caution">
    <text evidence="6">The sequence shown here is derived from an EMBL/GenBank/DDBJ whole genome shotgun (WGS) entry which is preliminary data.</text>
</comment>
<keyword evidence="2" id="KW-0805">Transcription regulation</keyword>
<dbReference type="PANTHER" id="PTHR30118">
    <property type="entry name" value="HTH-TYPE TRANSCRIPTIONAL REGULATOR LEUO-RELATED"/>
    <property type="match status" value="1"/>
</dbReference>
<name>A0A7W5FW87_9BURK</name>
<dbReference type="Pfam" id="PF03466">
    <property type="entry name" value="LysR_substrate"/>
    <property type="match status" value="1"/>
</dbReference>
<proteinExistence type="inferred from homology"/>
<dbReference type="InterPro" id="IPR000847">
    <property type="entry name" value="LysR_HTH_N"/>
</dbReference>
<dbReference type="GO" id="GO:0003677">
    <property type="term" value="F:DNA binding"/>
    <property type="evidence" value="ECO:0007669"/>
    <property type="project" value="UniProtKB-KW"/>
</dbReference>
<dbReference type="AlphaFoldDB" id="A0A7W5FW87"/>
<feature type="domain" description="HTH lysR-type" evidence="5">
    <location>
        <begin position="7"/>
        <end position="64"/>
    </location>
</feature>
<reference evidence="6 7" key="1">
    <citation type="submission" date="2020-08" db="EMBL/GenBank/DDBJ databases">
        <title>Genomic Encyclopedia of Type Strains, Phase III (KMG-III): the genomes of soil and plant-associated and newly described type strains.</title>
        <authorList>
            <person name="Whitman W."/>
        </authorList>
    </citation>
    <scope>NUCLEOTIDE SEQUENCE [LARGE SCALE GENOMIC DNA]</scope>
    <source>
        <strain evidence="6 7">CECT 8897</strain>
    </source>
</reference>
<dbReference type="Proteomes" id="UP000541535">
    <property type="component" value="Unassembled WGS sequence"/>
</dbReference>
<dbReference type="InterPro" id="IPR036388">
    <property type="entry name" value="WH-like_DNA-bd_sf"/>
</dbReference>
<dbReference type="Gene3D" id="1.10.10.10">
    <property type="entry name" value="Winged helix-like DNA-binding domain superfamily/Winged helix DNA-binding domain"/>
    <property type="match status" value="1"/>
</dbReference>
<dbReference type="Gene3D" id="3.40.190.10">
    <property type="entry name" value="Periplasmic binding protein-like II"/>
    <property type="match status" value="2"/>
</dbReference>
<evidence type="ECO:0000313" key="7">
    <source>
        <dbReference type="Proteomes" id="UP000541535"/>
    </source>
</evidence>
<gene>
    <name evidence="6" type="ORF">FHS03_004867</name>
</gene>
<dbReference type="InterPro" id="IPR036390">
    <property type="entry name" value="WH_DNA-bd_sf"/>
</dbReference>
<dbReference type="SUPFAM" id="SSF53850">
    <property type="entry name" value="Periplasmic binding protein-like II"/>
    <property type="match status" value="1"/>
</dbReference>
<dbReference type="CDD" id="cd08465">
    <property type="entry name" value="PBP2_ToxR"/>
    <property type="match status" value="1"/>
</dbReference>
<dbReference type="SUPFAM" id="SSF46785">
    <property type="entry name" value="Winged helix' DNA-binding domain"/>
    <property type="match status" value="1"/>
</dbReference>
<keyword evidence="7" id="KW-1185">Reference proteome</keyword>
<evidence type="ECO:0000256" key="1">
    <source>
        <dbReference type="ARBA" id="ARBA00009437"/>
    </source>
</evidence>
<dbReference type="PROSITE" id="PS50931">
    <property type="entry name" value="HTH_LYSR"/>
    <property type="match status" value="1"/>
</dbReference>
<evidence type="ECO:0000256" key="4">
    <source>
        <dbReference type="ARBA" id="ARBA00023163"/>
    </source>
</evidence>
<dbReference type="PRINTS" id="PR00039">
    <property type="entry name" value="HTHLYSR"/>
</dbReference>
<comment type="similarity">
    <text evidence="1">Belongs to the LysR transcriptional regulatory family.</text>
</comment>
<keyword evidence="4" id="KW-0804">Transcription</keyword>